<proteinExistence type="predicted"/>
<reference evidence="10 11" key="1">
    <citation type="journal article" date="2021" name="Elife">
        <title>Chloroplast acquisition without the gene transfer in kleptoplastic sea slugs, Plakobranchus ocellatus.</title>
        <authorList>
            <person name="Maeda T."/>
            <person name="Takahashi S."/>
            <person name="Yoshida T."/>
            <person name="Shimamura S."/>
            <person name="Takaki Y."/>
            <person name="Nagai Y."/>
            <person name="Toyoda A."/>
            <person name="Suzuki Y."/>
            <person name="Arimoto A."/>
            <person name="Ishii H."/>
            <person name="Satoh N."/>
            <person name="Nishiyama T."/>
            <person name="Hasebe M."/>
            <person name="Maruyama T."/>
            <person name="Minagawa J."/>
            <person name="Obokata J."/>
            <person name="Shigenobu S."/>
        </authorList>
    </citation>
    <scope>NUCLEOTIDE SEQUENCE [LARGE SCALE GENOMIC DNA]</scope>
</reference>
<dbReference type="InterPro" id="IPR036236">
    <property type="entry name" value="Znf_C2H2_sf"/>
</dbReference>
<evidence type="ECO:0000256" key="6">
    <source>
        <dbReference type="ARBA" id="ARBA00023242"/>
    </source>
</evidence>
<dbReference type="AlphaFoldDB" id="A0AAV3YTU4"/>
<protein>
    <submittedName>
        <fullName evidence="10">Zinc finger protein 729</fullName>
    </submittedName>
</protein>
<comment type="subcellular location">
    <subcellularLocation>
        <location evidence="1">Nucleus</location>
    </subcellularLocation>
</comment>
<sequence length="515" mass="57619">MKQASNLDVKPDVMFSLFEEKPDVQSLPVTVESLSLHSETDLDSSYPFTEQKPDIKLFFLKDEMSACSVASPSSPDVCASVSTPSLDLNPYCDNSEWSKQQSIESVKSEPDSQACSDGTTEEKPCIAALRALVEEYSRNEEKKDEEVERTPARSTEISSLEVPKDDTCFVPSTSFQDLPHKSSGTLCFSTTSLKPEKCNGFNNVTALSKHAGIRTGKRPCKCDLCNKEFRFHRHLSYHRAFHTGEKPYLCDVCGKGFRTILVDSELKRNPVIEVETKKKEIIPKRRKNSDIPADNENVIAASGSELVVEKFHFPFEVPTSPGFLLHTNFMMEQESNPDVKPDVKFFLFEKKPDVQSLPLKMATTSLHSETDLDSSYPFTEQKPDIKLFFLKDELSACSVASPSSPHVCVSVSTPSLDLNPNCDNPEWSKQQSIESVKSEPDSQACSDGTTEEKPCIAALRALVEEYSRNKEKKDEELERTPPRSTEMSSLELPKDDTCFVPSTGFQGKFDDILFM</sequence>
<evidence type="ECO:0000256" key="8">
    <source>
        <dbReference type="SAM" id="MobiDB-lite"/>
    </source>
</evidence>
<keyword evidence="4 7" id="KW-0863">Zinc-finger</keyword>
<dbReference type="PROSITE" id="PS00028">
    <property type="entry name" value="ZINC_FINGER_C2H2_1"/>
    <property type="match status" value="1"/>
</dbReference>
<feature type="region of interest" description="Disordered" evidence="8">
    <location>
        <begin position="421"/>
        <end position="450"/>
    </location>
</feature>
<evidence type="ECO:0000256" key="1">
    <source>
        <dbReference type="ARBA" id="ARBA00004123"/>
    </source>
</evidence>
<feature type="region of interest" description="Disordered" evidence="8">
    <location>
        <begin position="137"/>
        <end position="159"/>
    </location>
</feature>
<feature type="compositionally biased region" description="Basic and acidic residues" evidence="8">
    <location>
        <begin position="137"/>
        <end position="151"/>
    </location>
</feature>
<dbReference type="GO" id="GO:0010468">
    <property type="term" value="P:regulation of gene expression"/>
    <property type="evidence" value="ECO:0007669"/>
    <property type="project" value="TreeGrafter"/>
</dbReference>
<dbReference type="InterPro" id="IPR013087">
    <property type="entry name" value="Znf_C2H2_type"/>
</dbReference>
<dbReference type="InterPro" id="IPR050331">
    <property type="entry name" value="Zinc_finger"/>
</dbReference>
<feature type="compositionally biased region" description="Basic and acidic residues" evidence="8">
    <location>
        <begin position="467"/>
        <end position="481"/>
    </location>
</feature>
<evidence type="ECO:0000313" key="10">
    <source>
        <dbReference type="EMBL" id="GFN85871.1"/>
    </source>
</evidence>
<feature type="domain" description="C2H2-type" evidence="9">
    <location>
        <begin position="220"/>
        <end position="247"/>
    </location>
</feature>
<dbReference type="Proteomes" id="UP000735302">
    <property type="component" value="Unassembled WGS sequence"/>
</dbReference>
<keyword evidence="3" id="KW-0677">Repeat</keyword>
<keyword evidence="5" id="KW-0862">Zinc</keyword>
<feature type="region of interest" description="Disordered" evidence="8">
    <location>
        <begin position="467"/>
        <end position="500"/>
    </location>
</feature>
<evidence type="ECO:0000259" key="9">
    <source>
        <dbReference type="PROSITE" id="PS50157"/>
    </source>
</evidence>
<organism evidence="10 11">
    <name type="scientific">Plakobranchus ocellatus</name>
    <dbReference type="NCBI Taxonomy" id="259542"/>
    <lineage>
        <taxon>Eukaryota</taxon>
        <taxon>Metazoa</taxon>
        <taxon>Spiralia</taxon>
        <taxon>Lophotrochozoa</taxon>
        <taxon>Mollusca</taxon>
        <taxon>Gastropoda</taxon>
        <taxon>Heterobranchia</taxon>
        <taxon>Euthyneura</taxon>
        <taxon>Panpulmonata</taxon>
        <taxon>Sacoglossa</taxon>
        <taxon>Placobranchoidea</taxon>
        <taxon>Plakobranchidae</taxon>
        <taxon>Plakobranchus</taxon>
    </lineage>
</organism>
<dbReference type="Gene3D" id="3.30.160.60">
    <property type="entry name" value="Classic Zinc Finger"/>
    <property type="match status" value="2"/>
</dbReference>
<name>A0AAV3YTU4_9GAST</name>
<comment type="caution">
    <text evidence="10">The sequence shown here is derived from an EMBL/GenBank/DDBJ whole genome shotgun (WGS) entry which is preliminary data.</text>
</comment>
<keyword evidence="2" id="KW-0479">Metal-binding</keyword>
<dbReference type="SUPFAM" id="SSF57667">
    <property type="entry name" value="beta-beta-alpha zinc fingers"/>
    <property type="match status" value="1"/>
</dbReference>
<dbReference type="PANTHER" id="PTHR16515">
    <property type="entry name" value="PR DOMAIN ZINC FINGER PROTEIN"/>
    <property type="match status" value="1"/>
</dbReference>
<evidence type="ECO:0000256" key="4">
    <source>
        <dbReference type="ARBA" id="ARBA00022771"/>
    </source>
</evidence>
<dbReference type="GO" id="GO:0005634">
    <property type="term" value="C:nucleus"/>
    <property type="evidence" value="ECO:0007669"/>
    <property type="project" value="UniProtKB-SubCell"/>
</dbReference>
<evidence type="ECO:0000256" key="3">
    <source>
        <dbReference type="ARBA" id="ARBA00022737"/>
    </source>
</evidence>
<dbReference type="PROSITE" id="PS50157">
    <property type="entry name" value="ZINC_FINGER_C2H2_2"/>
    <property type="match status" value="1"/>
</dbReference>
<dbReference type="EMBL" id="BLXT01001480">
    <property type="protein sequence ID" value="GFN85871.1"/>
    <property type="molecule type" value="Genomic_DNA"/>
</dbReference>
<evidence type="ECO:0000256" key="7">
    <source>
        <dbReference type="PROSITE-ProRule" id="PRU00042"/>
    </source>
</evidence>
<evidence type="ECO:0000256" key="5">
    <source>
        <dbReference type="ARBA" id="ARBA00022833"/>
    </source>
</evidence>
<feature type="compositionally biased region" description="Polar residues" evidence="8">
    <location>
        <begin position="421"/>
        <end position="448"/>
    </location>
</feature>
<evidence type="ECO:0000313" key="11">
    <source>
        <dbReference type="Proteomes" id="UP000735302"/>
    </source>
</evidence>
<gene>
    <name evidence="10" type="ORF">PoB_001237700</name>
</gene>
<keyword evidence="6" id="KW-0539">Nucleus</keyword>
<accession>A0AAV3YTU4</accession>
<keyword evidence="11" id="KW-1185">Reference proteome</keyword>
<dbReference type="PANTHER" id="PTHR16515:SF66">
    <property type="entry name" value="C2H2-TYPE DOMAIN-CONTAINING PROTEIN"/>
    <property type="match status" value="1"/>
</dbReference>
<evidence type="ECO:0000256" key="2">
    <source>
        <dbReference type="ARBA" id="ARBA00022723"/>
    </source>
</evidence>
<dbReference type="GO" id="GO:0008270">
    <property type="term" value="F:zinc ion binding"/>
    <property type="evidence" value="ECO:0007669"/>
    <property type="project" value="UniProtKB-KW"/>
</dbReference>